<feature type="compositionally biased region" description="Basic and acidic residues" evidence="1">
    <location>
        <begin position="408"/>
        <end position="420"/>
    </location>
</feature>
<dbReference type="GO" id="GO:0004674">
    <property type="term" value="F:protein serine/threonine kinase activity"/>
    <property type="evidence" value="ECO:0007669"/>
    <property type="project" value="TreeGrafter"/>
</dbReference>
<evidence type="ECO:0000313" key="3">
    <source>
        <dbReference type="EMBL" id="CAJ1950269.1"/>
    </source>
</evidence>
<reference evidence="3" key="1">
    <citation type="submission" date="2023-08" db="EMBL/GenBank/DDBJ databases">
        <authorList>
            <person name="Audoor S."/>
            <person name="Bilcke G."/>
        </authorList>
    </citation>
    <scope>NUCLEOTIDE SEQUENCE</scope>
</reference>
<keyword evidence="4" id="KW-1185">Reference proteome</keyword>
<dbReference type="Gene3D" id="3.30.200.20">
    <property type="entry name" value="Phosphorylase Kinase, domain 1"/>
    <property type="match status" value="1"/>
</dbReference>
<dbReference type="InterPro" id="IPR000719">
    <property type="entry name" value="Prot_kinase_dom"/>
</dbReference>
<name>A0AAD2FRB1_9STRA</name>
<dbReference type="GO" id="GO:0005524">
    <property type="term" value="F:ATP binding"/>
    <property type="evidence" value="ECO:0007669"/>
    <property type="project" value="InterPro"/>
</dbReference>
<comment type="caution">
    <text evidence="3">The sequence shown here is derived from an EMBL/GenBank/DDBJ whole genome shotgun (WGS) entry which is preliminary data.</text>
</comment>
<sequence>MRQPASSSSQEAYELARDFHEQSFEYSRRPDLTSQYPRVSLEDLQKTQLLGSGAFATVVAVRVTSEASLEQTQQKRSRQVSNISSCSTQIIDCSADDELFGEEDQEQQQQDRYALKQLKSSLDQEDLHRAVADLVTEARLLAEINHPHIVRLRAISSGPKFDKGFFIVIDRFRATLVKRIEEWKMEEKHISGLKGRMHDWNGHRRTALFQERLRAARDLGSALQYLHENRIVFRDLKEENVAFDKDGQIQLFDFGLAKELPKLRHKDDLYNMTPHTGTLKYMAPEVALGQPYNESCDVYSFAILLWEMLSLKRAFSAHTNKEIEESVVRPPFKRPTRNQSWPQELSFMMHKAWSPRICDRPSSKEMELMLMDLCLEDNLQNKRHSIVVHKSLSIRKSKLHLFHHKRSGHSDHHQHPHQDTDDCCSSSNQDHENEDPLLSVSVH</sequence>
<dbReference type="InterPro" id="IPR051681">
    <property type="entry name" value="Ser/Thr_Kinases-Pseudokinases"/>
</dbReference>
<accession>A0AAD2FRB1</accession>
<evidence type="ECO:0000259" key="2">
    <source>
        <dbReference type="PROSITE" id="PS50011"/>
    </source>
</evidence>
<proteinExistence type="predicted"/>
<gene>
    <name evidence="3" type="ORF">CYCCA115_LOCUS12506</name>
</gene>
<feature type="domain" description="Protein kinase" evidence="2">
    <location>
        <begin position="44"/>
        <end position="387"/>
    </location>
</feature>
<dbReference type="PANTHER" id="PTHR44329">
    <property type="entry name" value="SERINE/THREONINE-PROTEIN KINASE TNNI3K-RELATED"/>
    <property type="match status" value="1"/>
</dbReference>
<dbReference type="SUPFAM" id="SSF56112">
    <property type="entry name" value="Protein kinase-like (PK-like)"/>
    <property type="match status" value="1"/>
</dbReference>
<dbReference type="AlphaFoldDB" id="A0AAD2FRB1"/>
<dbReference type="InterPro" id="IPR011009">
    <property type="entry name" value="Kinase-like_dom_sf"/>
</dbReference>
<dbReference type="Pfam" id="PF00069">
    <property type="entry name" value="Pkinase"/>
    <property type="match status" value="1"/>
</dbReference>
<organism evidence="3 4">
    <name type="scientific">Cylindrotheca closterium</name>
    <dbReference type="NCBI Taxonomy" id="2856"/>
    <lineage>
        <taxon>Eukaryota</taxon>
        <taxon>Sar</taxon>
        <taxon>Stramenopiles</taxon>
        <taxon>Ochrophyta</taxon>
        <taxon>Bacillariophyta</taxon>
        <taxon>Bacillariophyceae</taxon>
        <taxon>Bacillariophycidae</taxon>
        <taxon>Bacillariales</taxon>
        <taxon>Bacillariaceae</taxon>
        <taxon>Cylindrotheca</taxon>
    </lineage>
</organism>
<dbReference type="Proteomes" id="UP001295423">
    <property type="component" value="Unassembled WGS sequence"/>
</dbReference>
<protein>
    <recommendedName>
        <fullName evidence="2">Protein kinase domain-containing protein</fullName>
    </recommendedName>
</protein>
<dbReference type="Gene3D" id="1.10.510.10">
    <property type="entry name" value="Transferase(Phosphotransferase) domain 1"/>
    <property type="match status" value="1"/>
</dbReference>
<feature type="region of interest" description="Disordered" evidence="1">
    <location>
        <begin position="405"/>
        <end position="443"/>
    </location>
</feature>
<dbReference type="SMART" id="SM00220">
    <property type="entry name" value="S_TKc"/>
    <property type="match status" value="1"/>
</dbReference>
<evidence type="ECO:0000256" key="1">
    <source>
        <dbReference type="SAM" id="MobiDB-lite"/>
    </source>
</evidence>
<dbReference type="EMBL" id="CAKOGP040001759">
    <property type="protein sequence ID" value="CAJ1950269.1"/>
    <property type="molecule type" value="Genomic_DNA"/>
</dbReference>
<evidence type="ECO:0000313" key="4">
    <source>
        <dbReference type="Proteomes" id="UP001295423"/>
    </source>
</evidence>
<dbReference type="PROSITE" id="PS50011">
    <property type="entry name" value="PROTEIN_KINASE_DOM"/>
    <property type="match status" value="1"/>
</dbReference>